<feature type="transmembrane region" description="Helical" evidence="1">
    <location>
        <begin position="41"/>
        <end position="58"/>
    </location>
</feature>
<name>A0A8D9F1G7_9HEMI</name>
<evidence type="ECO:0000256" key="1">
    <source>
        <dbReference type="SAM" id="Phobius"/>
    </source>
</evidence>
<proteinExistence type="predicted"/>
<sequence length="108" mass="12467">MTSTELSMGCKISVWFIVVFNLLFFLSLIIIVFYLTLVHCIIGVLEFSIVPLFFVNKYRVSFYVCNSRNFRCNFVVLFLRVIFVLNMPQDQSCLNNGGENTSKSLDQS</sequence>
<dbReference type="AlphaFoldDB" id="A0A8D9F1G7"/>
<feature type="transmembrane region" description="Helical" evidence="1">
    <location>
        <begin position="12"/>
        <end position="35"/>
    </location>
</feature>
<accession>A0A8D9F1G7</accession>
<keyword evidence="1" id="KW-0472">Membrane</keyword>
<reference evidence="2" key="1">
    <citation type="submission" date="2021-05" db="EMBL/GenBank/DDBJ databases">
        <authorList>
            <person name="Alioto T."/>
            <person name="Alioto T."/>
            <person name="Gomez Garrido J."/>
        </authorList>
    </citation>
    <scope>NUCLEOTIDE SEQUENCE</scope>
</reference>
<keyword evidence="1" id="KW-1133">Transmembrane helix</keyword>
<evidence type="ECO:0000313" key="2">
    <source>
        <dbReference type="EMBL" id="CAG6774223.1"/>
    </source>
</evidence>
<protein>
    <submittedName>
        <fullName evidence="2">Uncharacterized protein</fullName>
    </submittedName>
</protein>
<keyword evidence="1" id="KW-0812">Transmembrane</keyword>
<organism evidence="2">
    <name type="scientific">Cacopsylla melanoneura</name>
    <dbReference type="NCBI Taxonomy" id="428564"/>
    <lineage>
        <taxon>Eukaryota</taxon>
        <taxon>Metazoa</taxon>
        <taxon>Ecdysozoa</taxon>
        <taxon>Arthropoda</taxon>
        <taxon>Hexapoda</taxon>
        <taxon>Insecta</taxon>
        <taxon>Pterygota</taxon>
        <taxon>Neoptera</taxon>
        <taxon>Paraneoptera</taxon>
        <taxon>Hemiptera</taxon>
        <taxon>Sternorrhyncha</taxon>
        <taxon>Psylloidea</taxon>
        <taxon>Psyllidae</taxon>
        <taxon>Psyllinae</taxon>
        <taxon>Cacopsylla</taxon>
    </lineage>
</organism>
<dbReference type="EMBL" id="HBUF01594070">
    <property type="protein sequence ID" value="CAG6774223.1"/>
    <property type="molecule type" value="Transcribed_RNA"/>
</dbReference>